<dbReference type="KEGG" id="dord:106000469"/>
<dbReference type="AlphaFoldDB" id="A0A1S3GQU9"/>
<name>A0A1S3GQU9_DIPOR</name>
<dbReference type="GO" id="GO:0030896">
    <property type="term" value="C:checkpoint clamp complex"/>
    <property type="evidence" value="ECO:0007669"/>
    <property type="project" value="InterPro"/>
</dbReference>
<keyword evidence="3" id="KW-1185">Reference proteome</keyword>
<evidence type="ECO:0000256" key="1">
    <source>
        <dbReference type="ARBA" id="ARBA00005563"/>
    </source>
</evidence>
<evidence type="ECO:0000256" key="2">
    <source>
        <dbReference type="PIRNR" id="PIRNR011312"/>
    </source>
</evidence>
<dbReference type="InterPro" id="IPR046938">
    <property type="entry name" value="DNA_clamp_sf"/>
</dbReference>
<proteinExistence type="inferred from homology"/>
<dbReference type="PANTHER" id="PTHR12900:SF4">
    <property type="entry name" value="CHECKPOINT PROTEIN HUS1"/>
    <property type="match status" value="1"/>
</dbReference>
<accession>A0A1S3GQU9</accession>
<dbReference type="PANTHER" id="PTHR12900">
    <property type="entry name" value="MITOTIC AND DNA DAMAGE CHECKPOINT PROTEIN HUS1"/>
    <property type="match status" value="1"/>
</dbReference>
<dbReference type="GO" id="GO:0006289">
    <property type="term" value="P:nucleotide-excision repair"/>
    <property type="evidence" value="ECO:0007669"/>
    <property type="project" value="TreeGrafter"/>
</dbReference>
<dbReference type="Gene3D" id="3.70.10.10">
    <property type="match status" value="1"/>
</dbReference>
<dbReference type="Pfam" id="PF04005">
    <property type="entry name" value="Hus1"/>
    <property type="match status" value="1"/>
</dbReference>
<dbReference type="InParanoid" id="A0A1S3GQU9"/>
<dbReference type="GO" id="GO:0035861">
    <property type="term" value="C:site of double-strand break"/>
    <property type="evidence" value="ECO:0007669"/>
    <property type="project" value="TreeGrafter"/>
</dbReference>
<reference evidence="4" key="1">
    <citation type="submission" date="2025-08" db="UniProtKB">
        <authorList>
            <consortium name="RefSeq"/>
        </authorList>
    </citation>
    <scope>IDENTIFICATION</scope>
    <source>
        <tissue evidence="4">Kidney</tissue>
    </source>
</reference>
<protein>
    <recommendedName>
        <fullName evidence="2">Checkpoint protein</fullName>
    </recommendedName>
</protein>
<dbReference type="InterPro" id="IPR007150">
    <property type="entry name" value="HUS1/Mec3"/>
</dbReference>
<dbReference type="RefSeq" id="XP_012891196.1">
    <property type="nucleotide sequence ID" value="XM_013035742.1"/>
</dbReference>
<dbReference type="GO" id="GO:0033314">
    <property type="term" value="P:mitotic DNA replication checkpoint signaling"/>
    <property type="evidence" value="ECO:0007669"/>
    <property type="project" value="TreeGrafter"/>
</dbReference>
<organism evidence="3 4">
    <name type="scientific">Dipodomys ordii</name>
    <name type="common">Ord's kangaroo rat</name>
    <dbReference type="NCBI Taxonomy" id="10020"/>
    <lineage>
        <taxon>Eukaryota</taxon>
        <taxon>Metazoa</taxon>
        <taxon>Chordata</taxon>
        <taxon>Craniata</taxon>
        <taxon>Vertebrata</taxon>
        <taxon>Euteleostomi</taxon>
        <taxon>Mammalia</taxon>
        <taxon>Eutheria</taxon>
        <taxon>Euarchontoglires</taxon>
        <taxon>Glires</taxon>
        <taxon>Rodentia</taxon>
        <taxon>Castorimorpha</taxon>
        <taxon>Heteromyidae</taxon>
        <taxon>Dipodomyinae</taxon>
        <taxon>Dipodomys</taxon>
    </lineage>
</organism>
<dbReference type="GO" id="GO:0000724">
    <property type="term" value="P:double-strand break repair via homologous recombination"/>
    <property type="evidence" value="ECO:0007669"/>
    <property type="project" value="TreeGrafter"/>
</dbReference>
<dbReference type="Proteomes" id="UP000081671">
    <property type="component" value="Unplaced"/>
</dbReference>
<dbReference type="GO" id="GO:0005730">
    <property type="term" value="C:nucleolus"/>
    <property type="evidence" value="ECO:0007669"/>
    <property type="project" value="InterPro"/>
</dbReference>
<dbReference type="GO" id="GO:0000723">
    <property type="term" value="P:telomere maintenance"/>
    <property type="evidence" value="ECO:0007669"/>
    <property type="project" value="TreeGrafter"/>
</dbReference>
<dbReference type="PIRSF" id="PIRSF011312">
    <property type="entry name" value="Cell_cycle_HUS1"/>
    <property type="match status" value="1"/>
</dbReference>
<dbReference type="InterPro" id="IPR016580">
    <property type="entry name" value="HUS1"/>
</dbReference>
<dbReference type="OrthoDB" id="10063861at2759"/>
<dbReference type="GO" id="GO:0044778">
    <property type="term" value="P:meiotic DNA integrity checkpoint signaling"/>
    <property type="evidence" value="ECO:0007669"/>
    <property type="project" value="TreeGrafter"/>
</dbReference>
<gene>
    <name evidence="4" type="primary">LOC106000469</name>
</gene>
<sequence length="280" mass="32538">MRFRAEIVDQDSLGHFKRVIRMLAKLAKGCILHICPDKLSFILLGSQESGRASLWCELLKENFFSKFQMKGVSAEYNEIYLQLQLENLTPALNNSHSTEILKIKFINKYSGIFKICIKLLCESNRSCIMTYYFPIEVIPTHLWNKLQEPIVPNLDVSIYLPILKTLKNVVEKMKHVSNYLIIEANQNGELNLKMENELVSVTTYFQDLGNPRLVPENASEDRQPEEKAEMHINVYQLLHFLGGVQDNPTKATFNMVRNRISYFEFLFEIYSVKYFIPALN</sequence>
<evidence type="ECO:0000313" key="3">
    <source>
        <dbReference type="Proteomes" id="UP000081671"/>
    </source>
</evidence>
<comment type="similarity">
    <text evidence="1 2">Belongs to the HUS1 family.</text>
</comment>
<evidence type="ECO:0000313" key="4">
    <source>
        <dbReference type="RefSeq" id="XP_012891196.1"/>
    </source>
</evidence>
<dbReference type="GO" id="GO:0031573">
    <property type="term" value="P:mitotic intra-S DNA damage checkpoint signaling"/>
    <property type="evidence" value="ECO:0007669"/>
    <property type="project" value="TreeGrafter"/>
</dbReference>
<dbReference type="SUPFAM" id="SSF55979">
    <property type="entry name" value="DNA clamp"/>
    <property type="match status" value="1"/>
</dbReference>
<dbReference type="GeneID" id="106000469"/>